<sequence length="207" mass="24114">MFAYDYSCKIVLVGECSVGKTALTQRLVYDMYNKKMDATIGVDYSTKIFKMNDSNLIKLQMWDTAGQENFISLIRTYYKDVGGAIIMYDVCDRHTFKRVHFWYNELKKNAMEDYPILIVGNKVDGNRVVNTYEGNELAKSLNCLYTEMSVKTGENTFYGVKKFTEHLYSKKEEITSFKASALEEFRLNLRNKEPKPREQIYDCCVIC</sequence>
<dbReference type="InterPro" id="IPR027417">
    <property type="entry name" value="P-loop_NTPase"/>
</dbReference>
<dbReference type="FunFam" id="3.40.50.300:FF:001447">
    <property type="entry name" value="Ras-related protein Rab-1B"/>
    <property type="match status" value="1"/>
</dbReference>
<dbReference type="NCBIfam" id="TIGR00231">
    <property type="entry name" value="small_GTP"/>
    <property type="match status" value="1"/>
</dbReference>
<dbReference type="PRINTS" id="PR00449">
    <property type="entry name" value="RASTRNSFRMNG"/>
</dbReference>
<dbReference type="PANTHER" id="PTHR47977">
    <property type="entry name" value="RAS-RELATED PROTEIN RAB"/>
    <property type="match status" value="1"/>
</dbReference>
<protein>
    <submittedName>
        <fullName evidence="3">Uncharacterized protein</fullName>
    </submittedName>
</protein>
<dbReference type="Gene3D" id="3.40.50.300">
    <property type="entry name" value="P-loop containing nucleotide triphosphate hydrolases"/>
    <property type="match status" value="1"/>
</dbReference>
<dbReference type="SMART" id="SM00173">
    <property type="entry name" value="RAS"/>
    <property type="match status" value="1"/>
</dbReference>
<dbReference type="SMART" id="SM00175">
    <property type="entry name" value="RAB"/>
    <property type="match status" value="1"/>
</dbReference>
<dbReference type="EMBL" id="MN740848">
    <property type="protein sequence ID" value="QHU14987.1"/>
    <property type="molecule type" value="Genomic_DNA"/>
</dbReference>
<dbReference type="Pfam" id="PF00071">
    <property type="entry name" value="Ras"/>
    <property type="match status" value="1"/>
</dbReference>
<dbReference type="GO" id="GO:0005525">
    <property type="term" value="F:GTP binding"/>
    <property type="evidence" value="ECO:0007669"/>
    <property type="project" value="UniProtKB-KW"/>
</dbReference>
<dbReference type="PROSITE" id="PS51419">
    <property type="entry name" value="RAB"/>
    <property type="match status" value="1"/>
</dbReference>
<dbReference type="SUPFAM" id="SSF52540">
    <property type="entry name" value="P-loop containing nucleoside triphosphate hydrolases"/>
    <property type="match status" value="1"/>
</dbReference>
<organism evidence="3">
    <name type="scientific">viral metagenome</name>
    <dbReference type="NCBI Taxonomy" id="1070528"/>
    <lineage>
        <taxon>unclassified sequences</taxon>
        <taxon>metagenomes</taxon>
        <taxon>organismal metagenomes</taxon>
    </lineage>
</organism>
<proteinExistence type="predicted"/>
<dbReference type="SMART" id="SM00174">
    <property type="entry name" value="RHO"/>
    <property type="match status" value="1"/>
</dbReference>
<dbReference type="InterPro" id="IPR005225">
    <property type="entry name" value="Small_GTP-bd"/>
</dbReference>
<evidence type="ECO:0000256" key="1">
    <source>
        <dbReference type="ARBA" id="ARBA00022741"/>
    </source>
</evidence>
<keyword evidence="1" id="KW-0547">Nucleotide-binding</keyword>
<dbReference type="SMART" id="SM00176">
    <property type="entry name" value="RAN"/>
    <property type="match status" value="1"/>
</dbReference>
<accession>A0A6C0KE20</accession>
<dbReference type="GO" id="GO:0003924">
    <property type="term" value="F:GTPase activity"/>
    <property type="evidence" value="ECO:0007669"/>
    <property type="project" value="InterPro"/>
</dbReference>
<dbReference type="PROSITE" id="PS51421">
    <property type="entry name" value="RAS"/>
    <property type="match status" value="1"/>
</dbReference>
<dbReference type="AlphaFoldDB" id="A0A6C0KE20"/>
<keyword evidence="2" id="KW-0342">GTP-binding</keyword>
<dbReference type="CDD" id="cd00154">
    <property type="entry name" value="Rab"/>
    <property type="match status" value="1"/>
</dbReference>
<reference evidence="3" key="1">
    <citation type="journal article" date="2020" name="Nature">
        <title>Giant virus diversity and host interactions through global metagenomics.</title>
        <authorList>
            <person name="Schulz F."/>
            <person name="Roux S."/>
            <person name="Paez-Espino D."/>
            <person name="Jungbluth S."/>
            <person name="Walsh D.A."/>
            <person name="Denef V.J."/>
            <person name="McMahon K.D."/>
            <person name="Konstantinidis K.T."/>
            <person name="Eloe-Fadrosh E.A."/>
            <person name="Kyrpides N.C."/>
            <person name="Woyke T."/>
        </authorList>
    </citation>
    <scope>NUCLEOTIDE SEQUENCE</scope>
    <source>
        <strain evidence="3">GVMAG-S-1102244-55</strain>
    </source>
</reference>
<name>A0A6C0KE20_9ZZZZ</name>
<dbReference type="InterPro" id="IPR001806">
    <property type="entry name" value="Small_GTPase"/>
</dbReference>
<evidence type="ECO:0000313" key="3">
    <source>
        <dbReference type="EMBL" id="QHU14987.1"/>
    </source>
</evidence>
<evidence type="ECO:0000256" key="2">
    <source>
        <dbReference type="ARBA" id="ARBA00023134"/>
    </source>
</evidence>
<dbReference type="InterPro" id="IPR050227">
    <property type="entry name" value="Rab"/>
</dbReference>